<organism evidence="5 6">
    <name type="scientific">Saccharomyces uvarum</name>
    <name type="common">Yeast</name>
    <name type="synonym">Saccharomyces bayanus var. uvarum</name>
    <dbReference type="NCBI Taxonomy" id="230603"/>
    <lineage>
        <taxon>Eukaryota</taxon>
        <taxon>Fungi</taxon>
        <taxon>Dikarya</taxon>
        <taxon>Ascomycota</taxon>
        <taxon>Saccharomycotina</taxon>
        <taxon>Saccharomycetes</taxon>
        <taxon>Saccharomycetales</taxon>
        <taxon>Saccharomycetaceae</taxon>
        <taxon>Saccharomyces</taxon>
    </lineage>
</organism>
<dbReference type="SUPFAM" id="SSF51735">
    <property type="entry name" value="NAD(P)-binding Rossmann-fold domains"/>
    <property type="match status" value="1"/>
</dbReference>
<evidence type="ECO:0000313" key="5">
    <source>
        <dbReference type="EMBL" id="CAI4045255.1"/>
    </source>
</evidence>
<dbReference type="GO" id="GO:0006633">
    <property type="term" value="P:fatty acid biosynthetic process"/>
    <property type="evidence" value="ECO:0007669"/>
    <property type="project" value="TreeGrafter"/>
</dbReference>
<evidence type="ECO:0000256" key="4">
    <source>
        <dbReference type="RuleBase" id="RU000363"/>
    </source>
</evidence>
<dbReference type="InterPro" id="IPR020904">
    <property type="entry name" value="Sc_DH/Rdtase_CS"/>
</dbReference>
<evidence type="ECO:0000256" key="2">
    <source>
        <dbReference type="ARBA" id="ARBA00022857"/>
    </source>
</evidence>
<dbReference type="Gene3D" id="3.40.50.720">
    <property type="entry name" value="NAD(P)-binding Rossmann-like Domain"/>
    <property type="match status" value="1"/>
</dbReference>
<sequence>MHHFPVAIVTGATRGIGKAISQRLSEEGLSCIMLGSTKESIKYINIGKDHLQLQSPHQRHCAMAIDFKKWPQWVACEPFNGIDYFGDKPPLEQKYSTVFEPCDKWSDDGNHYYVNLLINCAGLTQESLSVRTTSSQIQDIMNVNFMSSVTMTNLCIKNMMKSQRKWPGLFTESARPTIINISSILQSGNMNIPGTSVYSASKAALSRYTEVLAKEMEPRNIRCHTISPGLVKGTDMIRNLTVTSQEVLTGAIGANGMTTPAEVAQQVWSLYNSRTLDK</sequence>
<dbReference type="CDD" id="cd05233">
    <property type="entry name" value="SDR_c"/>
    <property type="match status" value="1"/>
</dbReference>
<keyword evidence="2" id="KW-0521">NADP</keyword>
<dbReference type="AlphaFoldDB" id="A0AA35J3X9"/>
<evidence type="ECO:0000256" key="3">
    <source>
        <dbReference type="ARBA" id="ARBA00023002"/>
    </source>
</evidence>
<name>A0AA35J3X9_SACUV</name>
<dbReference type="PRINTS" id="PR00081">
    <property type="entry name" value="GDHRDH"/>
</dbReference>
<reference evidence="5" key="1">
    <citation type="submission" date="2022-10" db="EMBL/GenBank/DDBJ databases">
        <authorList>
            <person name="Byrne P K."/>
        </authorList>
    </citation>
    <scope>NUCLEOTIDE SEQUENCE</scope>
    <source>
        <strain evidence="5">CBS7001</strain>
    </source>
</reference>
<evidence type="ECO:0000313" key="6">
    <source>
        <dbReference type="Proteomes" id="UP001162090"/>
    </source>
</evidence>
<dbReference type="GO" id="GO:0048038">
    <property type="term" value="F:quinone binding"/>
    <property type="evidence" value="ECO:0007669"/>
    <property type="project" value="TreeGrafter"/>
</dbReference>
<proteinExistence type="inferred from homology"/>
<comment type="similarity">
    <text evidence="1 4">Belongs to the short-chain dehydrogenases/reductases (SDR) family.</text>
</comment>
<dbReference type="GO" id="GO:0016616">
    <property type="term" value="F:oxidoreductase activity, acting on the CH-OH group of donors, NAD or NADP as acceptor"/>
    <property type="evidence" value="ECO:0007669"/>
    <property type="project" value="TreeGrafter"/>
</dbReference>
<dbReference type="InterPro" id="IPR036291">
    <property type="entry name" value="NAD(P)-bd_dom_sf"/>
</dbReference>
<accession>A0AA35J3X9</accession>
<gene>
    <name evidence="5" type="primary">SUVC11G1610</name>
    <name evidence="5" type="ORF">SUVC_11G1610</name>
</gene>
<dbReference type="PANTHER" id="PTHR42760">
    <property type="entry name" value="SHORT-CHAIN DEHYDROGENASES/REDUCTASES FAMILY MEMBER"/>
    <property type="match status" value="1"/>
</dbReference>
<dbReference type="Pfam" id="PF00106">
    <property type="entry name" value="adh_short"/>
    <property type="match status" value="2"/>
</dbReference>
<dbReference type="EMBL" id="OX365922">
    <property type="protein sequence ID" value="CAI4045255.1"/>
    <property type="molecule type" value="Genomic_DNA"/>
</dbReference>
<dbReference type="PRINTS" id="PR00080">
    <property type="entry name" value="SDRFAMILY"/>
</dbReference>
<keyword evidence="3" id="KW-0560">Oxidoreductase</keyword>
<dbReference type="Proteomes" id="UP001162090">
    <property type="component" value="Chromosome 11"/>
</dbReference>
<evidence type="ECO:0000256" key="1">
    <source>
        <dbReference type="ARBA" id="ARBA00006484"/>
    </source>
</evidence>
<dbReference type="InterPro" id="IPR002347">
    <property type="entry name" value="SDR_fam"/>
</dbReference>
<dbReference type="PROSITE" id="PS00061">
    <property type="entry name" value="ADH_SHORT"/>
    <property type="match status" value="1"/>
</dbReference>
<protein>
    <submittedName>
        <fullName evidence="5">Uncharacterized protein</fullName>
    </submittedName>
</protein>
<dbReference type="PANTHER" id="PTHR42760:SF133">
    <property type="entry name" value="3-OXOACYL-[ACYL-CARRIER-PROTEIN] REDUCTASE"/>
    <property type="match status" value="1"/>
</dbReference>